<comment type="caution">
    <text evidence="2">The sequence shown here is derived from an EMBL/GenBank/DDBJ whole genome shotgun (WGS) entry which is preliminary data.</text>
</comment>
<reference evidence="2" key="1">
    <citation type="submission" date="2016-03" db="EMBL/GenBank/DDBJ databases">
        <title>Mechanisms controlling the formation of the plant cell surface in tip-growing cells are functionally conserved among land plants.</title>
        <authorList>
            <person name="Honkanen S."/>
            <person name="Jones V.A."/>
            <person name="Morieri G."/>
            <person name="Champion C."/>
            <person name="Hetherington A.J."/>
            <person name="Kelly S."/>
            <person name="Saint-Marcoux D."/>
            <person name="Proust H."/>
            <person name="Prescott H."/>
            <person name="Dolan L."/>
        </authorList>
    </citation>
    <scope>NUCLEOTIDE SEQUENCE [LARGE SCALE GENOMIC DNA]</scope>
    <source>
        <tissue evidence="2">Whole gametophyte</tissue>
    </source>
</reference>
<protein>
    <submittedName>
        <fullName evidence="2">Uncharacterized protein</fullName>
    </submittedName>
</protein>
<keyword evidence="3" id="KW-1185">Reference proteome</keyword>
<accession>A0A176WFM1</accession>
<proteinExistence type="predicted"/>
<evidence type="ECO:0000313" key="2">
    <source>
        <dbReference type="EMBL" id="OAE31142.1"/>
    </source>
</evidence>
<organism evidence="2 3">
    <name type="scientific">Marchantia polymorpha subsp. ruderalis</name>
    <dbReference type="NCBI Taxonomy" id="1480154"/>
    <lineage>
        <taxon>Eukaryota</taxon>
        <taxon>Viridiplantae</taxon>
        <taxon>Streptophyta</taxon>
        <taxon>Embryophyta</taxon>
        <taxon>Marchantiophyta</taxon>
        <taxon>Marchantiopsida</taxon>
        <taxon>Marchantiidae</taxon>
        <taxon>Marchantiales</taxon>
        <taxon>Marchantiaceae</taxon>
        <taxon>Marchantia</taxon>
    </lineage>
</organism>
<evidence type="ECO:0000313" key="3">
    <source>
        <dbReference type="Proteomes" id="UP000077202"/>
    </source>
</evidence>
<gene>
    <name evidence="2" type="ORF">AXG93_2508s1050</name>
</gene>
<feature type="region of interest" description="Disordered" evidence="1">
    <location>
        <begin position="301"/>
        <end position="323"/>
    </location>
</feature>
<dbReference type="AlphaFoldDB" id="A0A176WFM1"/>
<feature type="compositionally biased region" description="Polar residues" evidence="1">
    <location>
        <begin position="302"/>
        <end position="311"/>
    </location>
</feature>
<name>A0A176WFM1_MARPO</name>
<dbReference type="Proteomes" id="UP000077202">
    <property type="component" value="Unassembled WGS sequence"/>
</dbReference>
<dbReference type="EMBL" id="LVLJ01001166">
    <property type="protein sequence ID" value="OAE31142.1"/>
    <property type="molecule type" value="Genomic_DNA"/>
</dbReference>
<evidence type="ECO:0000256" key="1">
    <source>
        <dbReference type="SAM" id="MobiDB-lite"/>
    </source>
</evidence>
<sequence>MVLEKRGLDSKRVWSVVLTLGVSRNVSNGNLGSWCWLLTHGPQRPERRKAWKCINLEDYARAIFALVSVRFYSDLGVREVCSTSSSSSSSSASSASSHKRAFMVRSTFISPRAKRWHPGYCGELDLQPGETTIMDRWQKPRPAKSFSPSFGALRNDSVLSSSSSSSSSTLLLGGRLPICRSSCFVWFLCACLLSQAPPPPPSNGLLPAAAVDHEPESERARAIMASRSGHYSRAAVVDVVHNLPAWHCNRKAQKLAMSLAIEALPCLASIEAFAIVLDFEHIPHPNMIKALTPRPIRLCSTPPESSSTTMARSMAHAANGATD</sequence>